<dbReference type="OrthoDB" id="10016654at2"/>
<evidence type="ECO:0000313" key="2">
    <source>
        <dbReference type="Proteomes" id="UP000289440"/>
    </source>
</evidence>
<protein>
    <submittedName>
        <fullName evidence="1">Uncharacterized protein</fullName>
    </submittedName>
</protein>
<reference evidence="1 2" key="1">
    <citation type="submission" date="2019-01" db="EMBL/GenBank/DDBJ databases">
        <authorList>
            <consortium name="Pathogen Informatics"/>
        </authorList>
    </citation>
    <scope>NUCLEOTIDE SEQUENCE [LARGE SCALE GENOMIC DNA]</scope>
    <source>
        <strain evidence="1 2">NCTC10166</strain>
    </source>
</reference>
<accession>A0A449A591</accession>
<keyword evidence="2" id="KW-1185">Reference proteome</keyword>
<dbReference type="Proteomes" id="UP000289440">
    <property type="component" value="Chromosome"/>
</dbReference>
<gene>
    <name evidence="1" type="ORF">NCTC10166_00353</name>
</gene>
<proteinExistence type="predicted"/>
<dbReference type="AlphaFoldDB" id="A0A449A591"/>
<dbReference type="EMBL" id="LR214951">
    <property type="protein sequence ID" value="VEU59384.1"/>
    <property type="molecule type" value="Genomic_DNA"/>
</dbReference>
<dbReference type="RefSeq" id="WP_129719778.1">
    <property type="nucleotide sequence ID" value="NZ_LR214951.1"/>
</dbReference>
<dbReference type="KEGG" id="mnu:NCTC10166_00353"/>
<name>A0A449A591_9BACT</name>
<sequence>MNLDLDFISEEIKNFNDLQIQINRLKININDDNIKMINTLIEKSFIKIDGWSKVQNNIKNSNGLFEIEVLYDLNVEQKAFFVKISKKQKHNDHYHYLEWIQFGIYFKN</sequence>
<evidence type="ECO:0000313" key="1">
    <source>
        <dbReference type="EMBL" id="VEU59384.1"/>
    </source>
</evidence>
<organism evidence="1 2">
    <name type="scientific">Mesomycoplasma neurolyticum</name>
    <dbReference type="NCBI Taxonomy" id="2120"/>
    <lineage>
        <taxon>Bacteria</taxon>
        <taxon>Bacillati</taxon>
        <taxon>Mycoplasmatota</taxon>
        <taxon>Mycoplasmoidales</taxon>
        <taxon>Metamycoplasmataceae</taxon>
        <taxon>Mesomycoplasma</taxon>
    </lineage>
</organism>